<organism evidence="1 2">
    <name type="scientific">Streptomonospora wellingtoniae</name>
    <dbReference type="NCBI Taxonomy" id="3075544"/>
    <lineage>
        <taxon>Bacteria</taxon>
        <taxon>Bacillati</taxon>
        <taxon>Actinomycetota</taxon>
        <taxon>Actinomycetes</taxon>
        <taxon>Streptosporangiales</taxon>
        <taxon>Nocardiopsidaceae</taxon>
        <taxon>Streptomonospora</taxon>
    </lineage>
</organism>
<dbReference type="PRINTS" id="PR00413">
    <property type="entry name" value="HADHALOGNASE"/>
</dbReference>
<dbReference type="Gene3D" id="3.40.50.1000">
    <property type="entry name" value="HAD superfamily/HAD-like"/>
    <property type="match status" value="1"/>
</dbReference>
<sequence length="227" mass="24339">MGVSPPDAPGDRPGIEAVICDYGGVLTNPLAETYTALADKVGIPFEDIAAAFAAATARYGHSPMAALEVGEITEREMVARVAAELPPGAPPFPDDVPFGDLWFAGRTGNREFVSFLRTLKGRVRLALLTNNVVEWERHWRATIPVDELFEVVVNSAHEGVRKPAPEIYHRTLQALGTHPGRCLFVDDVEANLAVARELGIATVHFTSTPQAVAGIRAALAPAPGDQR</sequence>
<protein>
    <submittedName>
        <fullName evidence="1">HAD family phosphatase</fullName>
    </submittedName>
</protein>
<evidence type="ECO:0000313" key="2">
    <source>
        <dbReference type="Proteomes" id="UP001183226"/>
    </source>
</evidence>
<keyword evidence="2" id="KW-1185">Reference proteome</keyword>
<dbReference type="InterPro" id="IPR023198">
    <property type="entry name" value="PGP-like_dom2"/>
</dbReference>
<dbReference type="InterPro" id="IPR023214">
    <property type="entry name" value="HAD_sf"/>
</dbReference>
<evidence type="ECO:0000313" key="1">
    <source>
        <dbReference type="EMBL" id="MDT0302380.1"/>
    </source>
</evidence>
<dbReference type="EMBL" id="JAVREK010000008">
    <property type="protein sequence ID" value="MDT0302380.1"/>
    <property type="molecule type" value="Genomic_DNA"/>
</dbReference>
<dbReference type="NCBIfam" id="TIGR01509">
    <property type="entry name" value="HAD-SF-IA-v3"/>
    <property type="match status" value="1"/>
</dbReference>
<accession>A0ABU2KSW7</accession>
<reference evidence="2" key="1">
    <citation type="submission" date="2023-07" db="EMBL/GenBank/DDBJ databases">
        <title>30 novel species of actinomycetes from the DSMZ collection.</title>
        <authorList>
            <person name="Nouioui I."/>
        </authorList>
    </citation>
    <scope>NUCLEOTIDE SEQUENCE [LARGE SCALE GENOMIC DNA]</scope>
    <source>
        <strain evidence="2">DSM 45055</strain>
    </source>
</reference>
<dbReference type="RefSeq" id="WP_311544865.1">
    <property type="nucleotide sequence ID" value="NZ_JAVREK010000008.1"/>
</dbReference>
<dbReference type="InterPro" id="IPR006439">
    <property type="entry name" value="HAD-SF_hydro_IA"/>
</dbReference>
<dbReference type="PANTHER" id="PTHR47829">
    <property type="entry name" value="HYDROLASE, PUTATIVE (AFU_ORTHOLOGUE AFUA_1G12880)-RELATED"/>
    <property type="match status" value="1"/>
</dbReference>
<gene>
    <name evidence="1" type="ORF">RM446_09680</name>
</gene>
<dbReference type="InterPro" id="IPR052898">
    <property type="entry name" value="ACAD10-like"/>
</dbReference>
<dbReference type="Pfam" id="PF00702">
    <property type="entry name" value="Hydrolase"/>
    <property type="match status" value="1"/>
</dbReference>
<dbReference type="CDD" id="cd02603">
    <property type="entry name" value="HAD_sEH-N_like"/>
    <property type="match status" value="1"/>
</dbReference>
<name>A0ABU2KSW7_9ACTN</name>
<dbReference type="Proteomes" id="UP001183226">
    <property type="component" value="Unassembled WGS sequence"/>
</dbReference>
<comment type="caution">
    <text evidence="1">The sequence shown here is derived from an EMBL/GenBank/DDBJ whole genome shotgun (WGS) entry which is preliminary data.</text>
</comment>
<dbReference type="SUPFAM" id="SSF56784">
    <property type="entry name" value="HAD-like"/>
    <property type="match status" value="1"/>
</dbReference>
<dbReference type="PANTHER" id="PTHR47829:SF1">
    <property type="entry name" value="HAD FAMILY PHOSPHATASE"/>
    <property type="match status" value="1"/>
</dbReference>
<dbReference type="InterPro" id="IPR036412">
    <property type="entry name" value="HAD-like_sf"/>
</dbReference>
<proteinExistence type="predicted"/>
<dbReference type="Gene3D" id="1.10.150.240">
    <property type="entry name" value="Putative phosphatase, domain 2"/>
    <property type="match status" value="1"/>
</dbReference>